<dbReference type="HOGENOM" id="CLU_808045_0_0_11"/>
<proteinExistence type="predicted"/>
<evidence type="ECO:0000313" key="1">
    <source>
        <dbReference type="EMBL" id="ACU53826.1"/>
    </source>
</evidence>
<dbReference type="AlphaFoldDB" id="C7LYL8"/>
<dbReference type="Gene3D" id="3.50.50.60">
    <property type="entry name" value="FAD/NAD(P)-binding domain"/>
    <property type="match status" value="2"/>
</dbReference>
<dbReference type="Proteomes" id="UP000000771">
    <property type="component" value="Chromosome"/>
</dbReference>
<dbReference type="EMBL" id="CP001631">
    <property type="protein sequence ID" value="ACU53826.1"/>
    <property type="molecule type" value="Genomic_DNA"/>
</dbReference>
<dbReference type="SUPFAM" id="SSF51905">
    <property type="entry name" value="FAD/NAD(P)-binding domain"/>
    <property type="match status" value="1"/>
</dbReference>
<reference evidence="1 2" key="1">
    <citation type="journal article" date="2009" name="Stand. Genomic Sci.">
        <title>Complete genome sequence of Acidimicrobium ferrooxidans type strain (ICP).</title>
        <authorList>
            <person name="Clum A."/>
            <person name="Nolan M."/>
            <person name="Lang E."/>
            <person name="Glavina Del Rio T."/>
            <person name="Tice H."/>
            <person name="Copeland A."/>
            <person name="Cheng J.F."/>
            <person name="Lucas S."/>
            <person name="Chen F."/>
            <person name="Bruce D."/>
            <person name="Goodwin L."/>
            <person name="Pitluck S."/>
            <person name="Ivanova N."/>
            <person name="Mavrommatis K."/>
            <person name="Mikhailova N."/>
            <person name="Pati A."/>
            <person name="Chen A."/>
            <person name="Palaniappan K."/>
            <person name="Goker M."/>
            <person name="Spring S."/>
            <person name="Land M."/>
            <person name="Hauser L."/>
            <person name="Chang Y.J."/>
            <person name="Jeffries C.C."/>
            <person name="Chain P."/>
            <person name="Bristow J."/>
            <person name="Eisen J.A."/>
            <person name="Markowitz V."/>
            <person name="Hugenholtz P."/>
            <person name="Kyrpides N.C."/>
            <person name="Klenk H.P."/>
            <person name="Lapidus A."/>
        </authorList>
    </citation>
    <scope>NUCLEOTIDE SEQUENCE [LARGE SCALE GENOMIC DNA]</scope>
    <source>
        <strain evidence="2">DSM 10331 / JCM 15462 / NBRC 103882 / ICP</strain>
    </source>
</reference>
<dbReference type="STRING" id="525909.Afer_0881"/>
<keyword evidence="2" id="KW-1185">Reference proteome</keyword>
<dbReference type="RefSeq" id="WP_015798315.1">
    <property type="nucleotide sequence ID" value="NC_013124.1"/>
</dbReference>
<sequence>MSVVVVGAGPSGLLAASLLLDEGASPIVVAAGEGSLGLWPGWLAAPRDDGAVERAVASLNRADARLSSVDERDRLIGPLGVAHRFAWAPPELARVGPEDVVGFCGFAEMTETRAAVAVATWQSQTGSAAVGFDLAPWGRRVPFELARFLGHLEGARALGRALAPRVDGAVSVVAVPGLLGIEDATRALAVLEEMLERRVGEVPLVTPALAGWRLDRRVRTALAARGATFRRARVVEVGRGGVRLADGAHVDADAVVLATGGVAGGGIAIGPDGSLTDSARGVAIGDPAAWMMGEDVGLLGYREVVVDEEARVVAVGALRAHEGSGFAQVAQSVTEAVEVLRSW</sequence>
<gene>
    <name evidence="1" type="ordered locus">Afer_0881</name>
</gene>
<dbReference type="KEGG" id="afo:Afer_0881"/>
<dbReference type="eggNOG" id="COG3075">
    <property type="taxonomic scope" value="Bacteria"/>
</dbReference>
<dbReference type="PRINTS" id="PR00420">
    <property type="entry name" value="RNGMNOXGNASE"/>
</dbReference>
<dbReference type="InterPro" id="IPR036188">
    <property type="entry name" value="FAD/NAD-bd_sf"/>
</dbReference>
<organism evidence="1 2">
    <name type="scientific">Acidimicrobium ferrooxidans (strain DSM 10331 / JCM 15462 / NBRC 103882 / ICP)</name>
    <dbReference type="NCBI Taxonomy" id="525909"/>
    <lineage>
        <taxon>Bacteria</taxon>
        <taxon>Bacillati</taxon>
        <taxon>Actinomycetota</taxon>
        <taxon>Acidimicrobiia</taxon>
        <taxon>Acidimicrobiales</taxon>
        <taxon>Acidimicrobiaceae</taxon>
        <taxon>Acidimicrobium</taxon>
    </lineage>
</organism>
<accession>C7LYL8</accession>
<protein>
    <submittedName>
        <fullName evidence="1">Uncharacterized protein</fullName>
    </submittedName>
</protein>
<name>C7LYL8_ACIFD</name>
<evidence type="ECO:0000313" key="2">
    <source>
        <dbReference type="Proteomes" id="UP000000771"/>
    </source>
</evidence>